<proteinExistence type="predicted"/>
<accession>A0ABQ6MH07</accession>
<sequence>MDPATRRPVKLGEGDDVRMAEFSPGVPPGVRAALRLDAAAATVPALIAGLSAAVPDPSAPISDLALDFCVANRDLLGLRMKKALTSLKLHHQSRADLPEARRYKALRDAYVLLENKISGPFRQMVLDGEGRIGPNFANLDVE</sequence>
<name>A0ABQ6MH07_9STRA</name>
<dbReference type="Proteomes" id="UP001165060">
    <property type="component" value="Unassembled WGS sequence"/>
</dbReference>
<comment type="caution">
    <text evidence="1">The sequence shown here is derived from an EMBL/GenBank/DDBJ whole genome shotgun (WGS) entry which is preliminary data.</text>
</comment>
<feature type="non-terminal residue" evidence="1">
    <location>
        <position position="142"/>
    </location>
</feature>
<organism evidence="1 2">
    <name type="scientific">Tetraparma gracilis</name>
    <dbReference type="NCBI Taxonomy" id="2962635"/>
    <lineage>
        <taxon>Eukaryota</taxon>
        <taxon>Sar</taxon>
        <taxon>Stramenopiles</taxon>
        <taxon>Ochrophyta</taxon>
        <taxon>Bolidophyceae</taxon>
        <taxon>Parmales</taxon>
        <taxon>Triparmaceae</taxon>
        <taxon>Tetraparma</taxon>
    </lineage>
</organism>
<keyword evidence="2" id="KW-1185">Reference proteome</keyword>
<dbReference type="EMBL" id="BRYB01001457">
    <property type="protein sequence ID" value="GMI26120.1"/>
    <property type="molecule type" value="Genomic_DNA"/>
</dbReference>
<reference evidence="1 2" key="1">
    <citation type="journal article" date="2023" name="Commun. Biol.">
        <title>Genome analysis of Parmales, the sister group of diatoms, reveals the evolutionary specialization of diatoms from phago-mixotrophs to photoautotrophs.</title>
        <authorList>
            <person name="Ban H."/>
            <person name="Sato S."/>
            <person name="Yoshikawa S."/>
            <person name="Yamada K."/>
            <person name="Nakamura Y."/>
            <person name="Ichinomiya M."/>
            <person name="Sato N."/>
            <person name="Blanc-Mathieu R."/>
            <person name="Endo H."/>
            <person name="Kuwata A."/>
            <person name="Ogata H."/>
        </authorList>
    </citation>
    <scope>NUCLEOTIDE SEQUENCE [LARGE SCALE GENOMIC DNA]</scope>
</reference>
<gene>
    <name evidence="1" type="ORF">TeGR_g896</name>
</gene>
<evidence type="ECO:0000313" key="1">
    <source>
        <dbReference type="EMBL" id="GMI26120.1"/>
    </source>
</evidence>
<protein>
    <submittedName>
        <fullName evidence="1">Uncharacterized protein</fullName>
    </submittedName>
</protein>
<evidence type="ECO:0000313" key="2">
    <source>
        <dbReference type="Proteomes" id="UP001165060"/>
    </source>
</evidence>